<dbReference type="Proteomes" id="UP000007635">
    <property type="component" value="Chromosome II"/>
</dbReference>
<dbReference type="InterPro" id="IPR019464">
    <property type="entry name" value="ELL_N"/>
</dbReference>
<dbReference type="Pfam" id="PF10390">
    <property type="entry name" value="ELL"/>
    <property type="match status" value="1"/>
</dbReference>
<accession>A0AAQ4P7P6</accession>
<dbReference type="Ensembl" id="ENSGACT00000063607.1">
    <property type="protein sequence ID" value="ENSGACP00000034834.1"/>
    <property type="gene ID" value="ENSGACG00000035051.1"/>
</dbReference>
<reference evidence="2" key="2">
    <citation type="submission" date="2025-08" db="UniProtKB">
        <authorList>
            <consortium name="Ensembl"/>
        </authorList>
    </citation>
    <scope>IDENTIFICATION</scope>
</reference>
<dbReference type="InterPro" id="IPR031176">
    <property type="entry name" value="ELL/occludin"/>
</dbReference>
<dbReference type="PANTHER" id="PTHR23288:SF12">
    <property type="entry name" value="RNA POLYMERASE II ELONGATION FACTOR ELL2 ISOFORM X1"/>
    <property type="match status" value="1"/>
</dbReference>
<keyword evidence="3" id="KW-1185">Reference proteome</keyword>
<dbReference type="GO" id="GO:0042795">
    <property type="term" value="P:snRNA transcription by RNA polymerase II"/>
    <property type="evidence" value="ECO:0007669"/>
    <property type="project" value="TreeGrafter"/>
</dbReference>
<dbReference type="GO" id="GO:0000987">
    <property type="term" value="F:cis-regulatory region sequence-specific DNA binding"/>
    <property type="evidence" value="ECO:0007669"/>
    <property type="project" value="TreeGrafter"/>
</dbReference>
<dbReference type="GO" id="GO:0032968">
    <property type="term" value="P:positive regulation of transcription elongation by RNA polymerase II"/>
    <property type="evidence" value="ECO:0007669"/>
    <property type="project" value="TreeGrafter"/>
</dbReference>
<organism evidence="2 3">
    <name type="scientific">Gasterosteus aculeatus aculeatus</name>
    <name type="common">three-spined stickleback</name>
    <dbReference type="NCBI Taxonomy" id="481459"/>
    <lineage>
        <taxon>Eukaryota</taxon>
        <taxon>Metazoa</taxon>
        <taxon>Chordata</taxon>
        <taxon>Craniata</taxon>
        <taxon>Vertebrata</taxon>
        <taxon>Euteleostomi</taxon>
        <taxon>Actinopterygii</taxon>
        <taxon>Neopterygii</taxon>
        <taxon>Teleostei</taxon>
        <taxon>Neoteleostei</taxon>
        <taxon>Acanthomorphata</taxon>
        <taxon>Eupercaria</taxon>
        <taxon>Perciformes</taxon>
        <taxon>Cottioidei</taxon>
        <taxon>Gasterosteales</taxon>
        <taxon>Gasterosteidae</taxon>
        <taxon>Gasterosteus</taxon>
    </lineage>
</organism>
<dbReference type="GO" id="GO:0006368">
    <property type="term" value="P:transcription elongation by RNA polymerase II"/>
    <property type="evidence" value="ECO:0007669"/>
    <property type="project" value="InterPro"/>
</dbReference>
<dbReference type="AlphaFoldDB" id="A0AAQ4P7P6"/>
<evidence type="ECO:0000313" key="2">
    <source>
        <dbReference type="Ensembl" id="ENSGACP00000034834.1"/>
    </source>
</evidence>
<dbReference type="PANTHER" id="PTHR23288">
    <property type="entry name" value="OCCLUDIN AND RNA POLYMERASE II ELONGATION FACTOR ELL"/>
    <property type="match status" value="1"/>
</dbReference>
<feature type="domain" description="RNA polymerase II elongation factor ELL N-terminal" evidence="1">
    <location>
        <begin position="53"/>
        <end position="110"/>
    </location>
</feature>
<sequence>MWKCGMQSVRCDGPLLPWLRPPGDVAGRALSRESKAALIAGQREKPAMASLSQEHRYGLSCGRNNRNSPNRTLYHVKLTDTAIRALEAYQKLKISLPSEPSICFKGNQGHGPVGKECNPLPVTTR</sequence>
<reference evidence="2 3" key="1">
    <citation type="journal article" date="2021" name="G3 (Bethesda)">
        <title>Improved contiguity of the threespine stickleback genome using long-read sequencing.</title>
        <authorList>
            <person name="Nath S."/>
            <person name="Shaw D.E."/>
            <person name="White M.A."/>
        </authorList>
    </citation>
    <scope>NUCLEOTIDE SEQUENCE [LARGE SCALE GENOMIC DNA]</scope>
    <source>
        <strain evidence="2 3">Lake Benthic</strain>
    </source>
</reference>
<reference evidence="2" key="3">
    <citation type="submission" date="2025-09" db="UniProtKB">
        <authorList>
            <consortium name="Ensembl"/>
        </authorList>
    </citation>
    <scope>IDENTIFICATION</scope>
</reference>
<name>A0AAQ4P7P6_GASAC</name>
<dbReference type="GO" id="GO:0008023">
    <property type="term" value="C:transcription elongation factor complex"/>
    <property type="evidence" value="ECO:0007669"/>
    <property type="project" value="InterPro"/>
</dbReference>
<proteinExistence type="predicted"/>
<evidence type="ECO:0000259" key="1">
    <source>
        <dbReference type="Pfam" id="PF10390"/>
    </source>
</evidence>
<protein>
    <recommendedName>
        <fullName evidence="1">RNA polymerase II elongation factor ELL N-terminal domain-containing protein</fullName>
    </recommendedName>
</protein>
<dbReference type="GeneTree" id="ENSGT00940000164943"/>
<evidence type="ECO:0000313" key="3">
    <source>
        <dbReference type="Proteomes" id="UP000007635"/>
    </source>
</evidence>